<evidence type="ECO:0000313" key="2">
    <source>
        <dbReference type="EMBL" id="MFA0570904.1"/>
    </source>
</evidence>
<name>A0ABV4NJ96_9VIBR</name>
<keyword evidence="1" id="KW-0812">Transmembrane</keyword>
<dbReference type="RefSeq" id="WP_372268749.1">
    <property type="nucleotide sequence ID" value="NZ_JBFRUW010000196.1"/>
</dbReference>
<proteinExistence type="predicted"/>
<organism evidence="2 3">
    <name type="scientific">Vibrio gallaecicus</name>
    <dbReference type="NCBI Taxonomy" id="552386"/>
    <lineage>
        <taxon>Bacteria</taxon>
        <taxon>Pseudomonadati</taxon>
        <taxon>Pseudomonadota</taxon>
        <taxon>Gammaproteobacteria</taxon>
        <taxon>Vibrionales</taxon>
        <taxon>Vibrionaceae</taxon>
        <taxon>Vibrio</taxon>
    </lineage>
</organism>
<accession>A0ABV4NJ96</accession>
<protein>
    <submittedName>
        <fullName evidence="2">Uncharacterized protein</fullName>
    </submittedName>
</protein>
<gene>
    <name evidence="2" type="ORF">AB4566_21885</name>
</gene>
<feature type="transmembrane region" description="Helical" evidence="1">
    <location>
        <begin position="12"/>
        <end position="34"/>
    </location>
</feature>
<evidence type="ECO:0000313" key="3">
    <source>
        <dbReference type="Proteomes" id="UP001570417"/>
    </source>
</evidence>
<keyword evidence="1" id="KW-1133">Transmembrane helix</keyword>
<sequence>MKNWLKRNKIYFETIAPVLLSVSAVFVSISSYLLTQKQVELSSLEAQPHFYLKEEYLYDETLKRAYETELRIYNSGADIRNFKKNINSIIEVEFYTLTGKLTGYVPLYGYYYGTYRSSEPSGELALIKGHFNNDKYHEVYFAVQSSEFRDKHGTTFLSLKHSVDISYTNKLGEQQKAYFLDNKPVPQAEYEAFMSNFSHNNAIDLSELTAETIAKTVESIRPPLGE</sequence>
<evidence type="ECO:0000256" key="1">
    <source>
        <dbReference type="SAM" id="Phobius"/>
    </source>
</evidence>
<keyword evidence="1" id="KW-0472">Membrane</keyword>
<dbReference type="EMBL" id="JBFRUW010000196">
    <property type="protein sequence ID" value="MFA0570904.1"/>
    <property type="molecule type" value="Genomic_DNA"/>
</dbReference>
<comment type="caution">
    <text evidence="2">The sequence shown here is derived from an EMBL/GenBank/DDBJ whole genome shotgun (WGS) entry which is preliminary data.</text>
</comment>
<dbReference type="Proteomes" id="UP001570417">
    <property type="component" value="Unassembled WGS sequence"/>
</dbReference>
<reference evidence="2 3" key="1">
    <citation type="journal article" date="2024" name="ISME J.">
        <title>Tailless and filamentous prophages are predominant in marine Vibrio.</title>
        <authorList>
            <person name="Steensen K."/>
            <person name="Seneca J."/>
            <person name="Bartlau N."/>
            <person name="Yu X.A."/>
            <person name="Hussain F.A."/>
            <person name="Polz M.F."/>
        </authorList>
    </citation>
    <scope>NUCLEOTIDE SEQUENCE [LARGE SCALE GENOMIC DNA]</scope>
    <source>
        <strain evidence="2 3">10N.222.51.A1</strain>
    </source>
</reference>
<keyword evidence="3" id="KW-1185">Reference proteome</keyword>